<accession>Q46N08</accession>
<keyword evidence="1" id="KW-0614">Plasmid</keyword>
<proteinExistence type="predicted"/>
<geneLocation type="plasmid" evidence="1">
    <name>megaplasmid</name>
</geneLocation>
<gene>
    <name evidence="1" type="ordered locus">Reut_C6148</name>
</gene>
<dbReference type="HOGENOM" id="CLU_1692558_0_0_4"/>
<name>Q46N08_CUPPJ</name>
<dbReference type="EMBL" id="CP000092">
    <property type="protein sequence ID" value="AAZ65467.1"/>
    <property type="molecule type" value="Genomic_DNA"/>
</dbReference>
<sequence>MMMTSTTLDRSGLHREFRQRLATAAVASAERLDEEISQAFATIDLHLQSPRRAGWGADCEWLLSGLQNSCRTALDLLVYTGYRTEAESEGIQRRLMMTIHLARLQAQAAGDTVAPIVAASRITSLIERAKEESASFYDHLRAARTAEHEPRYRGQ</sequence>
<protein>
    <submittedName>
        <fullName evidence="1">Uncharacterized protein</fullName>
    </submittedName>
</protein>
<organism evidence="1">
    <name type="scientific">Cupriavidus pinatubonensis (strain JMP 134 / LMG 1197)</name>
    <name type="common">Cupriavidus necator (strain JMP 134)</name>
    <dbReference type="NCBI Taxonomy" id="264198"/>
    <lineage>
        <taxon>Bacteria</taxon>
        <taxon>Pseudomonadati</taxon>
        <taxon>Pseudomonadota</taxon>
        <taxon>Betaproteobacteria</taxon>
        <taxon>Burkholderiales</taxon>
        <taxon>Burkholderiaceae</taxon>
        <taxon>Cupriavidus</taxon>
    </lineage>
</organism>
<dbReference type="KEGG" id="reu:Reut_C6148"/>
<dbReference type="AlphaFoldDB" id="Q46N08"/>
<evidence type="ECO:0000313" key="1">
    <source>
        <dbReference type="EMBL" id="AAZ65467.1"/>
    </source>
</evidence>
<reference evidence="1" key="1">
    <citation type="submission" date="2005-08" db="EMBL/GenBank/DDBJ databases">
        <title>Complete sequence of a megaplasmid of Ralstonia eutropha JMP134.</title>
        <authorList>
            <person name="Copeland A."/>
            <person name="Lucas S."/>
            <person name="Lapidus A."/>
            <person name="Barry K."/>
            <person name="Detter J.C."/>
            <person name="Glavina T."/>
            <person name="Hammon N."/>
            <person name="Israni S."/>
            <person name="Pitluck S."/>
            <person name="Goltsman E."/>
            <person name="Martinez M."/>
            <person name="Vergez L."/>
            <person name="Larimer F."/>
            <person name="Land M."/>
            <person name="Lykidis A."/>
            <person name="Richardson P."/>
        </authorList>
    </citation>
    <scope>NUCLEOTIDE SEQUENCE [LARGE SCALE GENOMIC DNA]</scope>
    <source>
        <strain evidence="1">JMP134</strain>
        <plasmid evidence="1">megaplasmid</plasmid>
    </source>
</reference>
<dbReference type="OrthoDB" id="9941460at2"/>